<keyword evidence="4" id="KW-1185">Reference proteome</keyword>
<proteinExistence type="predicted"/>
<dbReference type="InterPro" id="IPR011608">
    <property type="entry name" value="PRD"/>
</dbReference>
<keyword evidence="1" id="KW-0677">Repeat</keyword>
<dbReference type="SUPFAM" id="SSF50151">
    <property type="entry name" value="SacY-like RNA-binding domain"/>
    <property type="match status" value="1"/>
</dbReference>
<gene>
    <name evidence="3" type="ORF">CP373A1_08655</name>
</gene>
<dbReference type="Gene3D" id="2.30.24.10">
    <property type="entry name" value="CAT RNA-binding domain"/>
    <property type="match status" value="1"/>
</dbReference>
<dbReference type="GO" id="GO:0006355">
    <property type="term" value="P:regulation of DNA-templated transcription"/>
    <property type="evidence" value="ECO:0007669"/>
    <property type="project" value="InterPro"/>
</dbReference>
<evidence type="ECO:0000313" key="4">
    <source>
        <dbReference type="Proteomes" id="UP000092714"/>
    </source>
</evidence>
<dbReference type="InterPro" id="IPR036650">
    <property type="entry name" value="CAT_RNA-bd_dom_sf"/>
</dbReference>
<dbReference type="GeneID" id="42776065"/>
<dbReference type="eggNOG" id="COG3711">
    <property type="taxonomic scope" value="Bacteria"/>
</dbReference>
<dbReference type="PANTHER" id="PTHR30185:SF16">
    <property type="entry name" value="PROTEIN GLCT"/>
    <property type="match status" value="1"/>
</dbReference>
<dbReference type="InterPro" id="IPR004341">
    <property type="entry name" value="CAT_RNA-bd_dom"/>
</dbReference>
<dbReference type="PANTHER" id="PTHR30185">
    <property type="entry name" value="CRYPTIC BETA-GLUCOSIDE BGL OPERON ANTITERMINATOR"/>
    <property type="match status" value="1"/>
</dbReference>
<feature type="domain" description="PRD" evidence="2">
    <location>
        <begin position="73"/>
        <end position="177"/>
    </location>
</feature>
<dbReference type="AlphaFoldDB" id="A0A173Z2M2"/>
<dbReference type="Gene3D" id="1.20.890.100">
    <property type="match status" value="1"/>
</dbReference>
<dbReference type="Proteomes" id="UP000092714">
    <property type="component" value="Unassembled WGS sequence"/>
</dbReference>
<dbReference type="InterPro" id="IPR036634">
    <property type="entry name" value="PRD_sf"/>
</dbReference>
<dbReference type="Gene3D" id="1.20.58.1950">
    <property type="match status" value="1"/>
</dbReference>
<dbReference type="SUPFAM" id="SSF63520">
    <property type="entry name" value="PTS-regulatory domain, PRD"/>
    <property type="match status" value="2"/>
</dbReference>
<name>A0A173Z2M2_9CLOT</name>
<evidence type="ECO:0000313" key="3">
    <source>
        <dbReference type="EMBL" id="OBY10571.1"/>
    </source>
</evidence>
<dbReference type="InterPro" id="IPR050661">
    <property type="entry name" value="BglG_antiterminators"/>
</dbReference>
<reference evidence="3 4" key="1">
    <citation type="submission" date="2016-06" db="EMBL/GenBank/DDBJ databases">
        <authorList>
            <person name="Kjaerup R.B."/>
            <person name="Dalgaard T.S."/>
            <person name="Juul-Madsen H.R."/>
        </authorList>
    </citation>
    <scope>NUCLEOTIDE SEQUENCE [LARGE SCALE GENOMIC DNA]</scope>
    <source>
        <strain evidence="3 4">373-A1</strain>
    </source>
</reference>
<comment type="caution">
    <text evidence="3">The sequence shown here is derived from an EMBL/GenBank/DDBJ whole genome shotgun (WGS) entry which is preliminary data.</text>
</comment>
<dbReference type="Gene3D" id="1.10.1790.10">
    <property type="entry name" value="PRD domain"/>
    <property type="match status" value="1"/>
</dbReference>
<feature type="domain" description="PRD" evidence="2">
    <location>
        <begin position="178"/>
        <end position="284"/>
    </location>
</feature>
<organism evidence="3 4">
    <name type="scientific">Clostridium paraputrificum</name>
    <dbReference type="NCBI Taxonomy" id="29363"/>
    <lineage>
        <taxon>Bacteria</taxon>
        <taxon>Bacillati</taxon>
        <taxon>Bacillota</taxon>
        <taxon>Clostridia</taxon>
        <taxon>Eubacteriales</taxon>
        <taxon>Clostridiaceae</taxon>
        <taxon>Clostridium</taxon>
    </lineage>
</organism>
<dbReference type="RefSeq" id="WP_027098239.1">
    <property type="nucleotide sequence ID" value="NZ_CABJAZ010000001.1"/>
</dbReference>
<dbReference type="SMART" id="SM01061">
    <property type="entry name" value="CAT_RBD"/>
    <property type="match status" value="1"/>
</dbReference>
<accession>A0A173Z2M2</accession>
<dbReference type="OrthoDB" id="9813552at2"/>
<evidence type="ECO:0000259" key="2">
    <source>
        <dbReference type="PROSITE" id="PS51372"/>
    </source>
</evidence>
<dbReference type="Pfam" id="PF03123">
    <property type="entry name" value="CAT_RBD"/>
    <property type="match status" value="1"/>
</dbReference>
<protein>
    <submittedName>
        <fullName evidence="3">Transcription antiterminator BglG</fullName>
    </submittedName>
</protein>
<dbReference type="PROSITE" id="PS51372">
    <property type="entry name" value="PRD_2"/>
    <property type="match status" value="2"/>
</dbReference>
<evidence type="ECO:0000256" key="1">
    <source>
        <dbReference type="ARBA" id="ARBA00022737"/>
    </source>
</evidence>
<dbReference type="Pfam" id="PF00874">
    <property type="entry name" value="PRD"/>
    <property type="match status" value="2"/>
</dbReference>
<dbReference type="EMBL" id="MAPZ01000019">
    <property type="protein sequence ID" value="OBY10571.1"/>
    <property type="molecule type" value="Genomic_DNA"/>
</dbReference>
<dbReference type="GO" id="GO:0003723">
    <property type="term" value="F:RNA binding"/>
    <property type="evidence" value="ECO:0007669"/>
    <property type="project" value="InterPro"/>
</dbReference>
<sequence>MSRVLNKDAVITRAFNNNLALVKVDGKEKIIFAKGIGFGKKFGEIISKDTFVEKIFSIEDESNAKNLKRIVEKVDNEFFAVCEEAIVDISKKVEGELNEKIHVSLIDHLHFAVKRLKNKEEIVNPFLAEIESFYPKEYELAKIVANRVGKAMNIAIPEGEVGFIALHVHSALNNGKLSNTVKYSYLSGNIIKHIEERLHLTIDRKSLDYTRFITHIRFAIERIMNKAKIHNDLSDVIKIRYKESYKVAKEVALIIQDYLAVKVSEEEIAYLALHIERFRVSLSD</sequence>